<organism evidence="2 3">
    <name type="scientific">Streptomyces alanosinicus</name>
    <dbReference type="NCBI Taxonomy" id="68171"/>
    <lineage>
        <taxon>Bacteria</taxon>
        <taxon>Bacillati</taxon>
        <taxon>Actinomycetota</taxon>
        <taxon>Actinomycetes</taxon>
        <taxon>Kitasatosporales</taxon>
        <taxon>Streptomycetaceae</taxon>
        <taxon>Streptomyces</taxon>
    </lineage>
</organism>
<proteinExistence type="predicted"/>
<reference evidence="2" key="2">
    <citation type="submission" date="2020-09" db="EMBL/GenBank/DDBJ databases">
        <authorList>
            <person name="Sun Q."/>
            <person name="Ohkuma M."/>
        </authorList>
    </citation>
    <scope>NUCLEOTIDE SEQUENCE</scope>
    <source>
        <strain evidence="2">JCM 4714</strain>
    </source>
</reference>
<feature type="region of interest" description="Disordered" evidence="1">
    <location>
        <begin position="49"/>
        <end position="101"/>
    </location>
</feature>
<gene>
    <name evidence="2" type="ORF">GCM10010339_83140</name>
</gene>
<comment type="caution">
    <text evidence="2">The sequence shown here is derived from an EMBL/GenBank/DDBJ whole genome shotgun (WGS) entry which is preliminary data.</text>
</comment>
<protein>
    <submittedName>
        <fullName evidence="2">Uncharacterized protein</fullName>
    </submittedName>
</protein>
<accession>A0A918YSB7</accession>
<reference evidence="2" key="1">
    <citation type="journal article" date="2014" name="Int. J. Syst. Evol. Microbiol.">
        <title>Complete genome sequence of Corynebacterium casei LMG S-19264T (=DSM 44701T), isolated from a smear-ripened cheese.</title>
        <authorList>
            <consortium name="US DOE Joint Genome Institute (JGI-PGF)"/>
            <person name="Walter F."/>
            <person name="Albersmeier A."/>
            <person name="Kalinowski J."/>
            <person name="Ruckert C."/>
        </authorList>
    </citation>
    <scope>NUCLEOTIDE SEQUENCE</scope>
    <source>
        <strain evidence="2">JCM 4714</strain>
    </source>
</reference>
<name>A0A918YSB7_9ACTN</name>
<evidence type="ECO:0000313" key="2">
    <source>
        <dbReference type="EMBL" id="GHE14012.1"/>
    </source>
</evidence>
<feature type="compositionally biased region" description="Basic and acidic residues" evidence="1">
    <location>
        <begin position="69"/>
        <end position="85"/>
    </location>
</feature>
<dbReference type="RefSeq" id="WP_189958754.1">
    <property type="nucleotide sequence ID" value="NZ_BMVG01000046.1"/>
</dbReference>
<dbReference type="Proteomes" id="UP000655443">
    <property type="component" value="Unassembled WGS sequence"/>
</dbReference>
<evidence type="ECO:0000256" key="1">
    <source>
        <dbReference type="SAM" id="MobiDB-lite"/>
    </source>
</evidence>
<sequence>MLAEVVQHDQTRVHLKTAAQLNSEGSLLKAMGTLAIAFGQLMNSQAKDGYAPRGRSAYSFGEPMPSNPMREDQVRATRCQPDHASRRGASTRGAETLAKEYTRTRDVTRALQEGMRLPALGVDFKG</sequence>
<keyword evidence="3" id="KW-1185">Reference proteome</keyword>
<dbReference type="EMBL" id="BMVG01000046">
    <property type="protein sequence ID" value="GHE14012.1"/>
    <property type="molecule type" value="Genomic_DNA"/>
</dbReference>
<evidence type="ECO:0000313" key="3">
    <source>
        <dbReference type="Proteomes" id="UP000655443"/>
    </source>
</evidence>
<dbReference type="AlphaFoldDB" id="A0A918YSB7"/>